<keyword evidence="3 5" id="KW-1133">Transmembrane helix</keyword>
<keyword evidence="7" id="KW-1185">Reference proteome</keyword>
<feature type="transmembrane region" description="Helical" evidence="5">
    <location>
        <begin position="149"/>
        <end position="168"/>
    </location>
</feature>
<evidence type="ECO:0000313" key="7">
    <source>
        <dbReference type="Proteomes" id="UP001391051"/>
    </source>
</evidence>
<evidence type="ECO:0000313" key="6">
    <source>
        <dbReference type="EMBL" id="KAK7962733.1"/>
    </source>
</evidence>
<evidence type="ECO:0000256" key="4">
    <source>
        <dbReference type="ARBA" id="ARBA00023136"/>
    </source>
</evidence>
<evidence type="ECO:0008006" key="8">
    <source>
        <dbReference type="Google" id="ProtNLM"/>
    </source>
</evidence>
<dbReference type="InterPro" id="IPR006696">
    <property type="entry name" value="DUF423"/>
</dbReference>
<keyword evidence="2 5" id="KW-0812">Transmembrane</keyword>
<dbReference type="PANTHER" id="PTHR43461">
    <property type="entry name" value="TRANSMEMBRANE PROTEIN 256"/>
    <property type="match status" value="1"/>
</dbReference>
<comment type="caution">
    <text evidence="6">The sequence shown here is derived from an EMBL/GenBank/DDBJ whole genome shotgun (WGS) entry which is preliminary data.</text>
</comment>
<feature type="transmembrane region" description="Helical" evidence="5">
    <location>
        <begin position="45"/>
        <end position="70"/>
    </location>
</feature>
<dbReference type="RefSeq" id="XP_066704844.1">
    <property type="nucleotide sequence ID" value="XM_066839780.1"/>
</dbReference>
<reference evidence="6 7" key="1">
    <citation type="submission" date="2023-01" db="EMBL/GenBank/DDBJ databases">
        <title>Analysis of 21 Apiospora genomes using comparative genomics revels a genus with tremendous synthesis potential of carbohydrate active enzymes and secondary metabolites.</title>
        <authorList>
            <person name="Sorensen T."/>
        </authorList>
    </citation>
    <scope>NUCLEOTIDE SEQUENCE [LARGE SCALE GENOMIC DNA]</scope>
    <source>
        <strain evidence="6 7">CBS 24483</strain>
    </source>
</reference>
<feature type="transmembrane region" description="Helical" evidence="5">
    <location>
        <begin position="117"/>
        <end position="137"/>
    </location>
</feature>
<evidence type="ECO:0000256" key="5">
    <source>
        <dbReference type="SAM" id="Phobius"/>
    </source>
</evidence>
<organism evidence="6 7">
    <name type="scientific">Apiospora aurea</name>
    <dbReference type="NCBI Taxonomy" id="335848"/>
    <lineage>
        <taxon>Eukaryota</taxon>
        <taxon>Fungi</taxon>
        <taxon>Dikarya</taxon>
        <taxon>Ascomycota</taxon>
        <taxon>Pezizomycotina</taxon>
        <taxon>Sordariomycetes</taxon>
        <taxon>Xylariomycetidae</taxon>
        <taxon>Amphisphaeriales</taxon>
        <taxon>Apiosporaceae</taxon>
        <taxon>Apiospora</taxon>
    </lineage>
</organism>
<dbReference type="Pfam" id="PF04241">
    <property type="entry name" value="DUF423"/>
    <property type="match status" value="1"/>
</dbReference>
<proteinExistence type="predicted"/>
<protein>
    <recommendedName>
        <fullName evidence="8">DUF423 domain-containing protein</fullName>
    </recommendedName>
</protein>
<gene>
    <name evidence="6" type="ORF">PG986_003558</name>
</gene>
<sequence>MSPSDRVHIAVDEQSSLLHQHPREGRPEDLLPSSTNTNAITITQAAATAMSILATLAAVSGATGVALGAFGAHGLKKRISDPARLQSWGTAAQYQLIHSVAALVAANTMGQTRAGRWGAGLFLAGVSMFSGSIYLLTLDPARFGKTLGPVTPLGGLCFIAGWTVLAVGTRGRLR</sequence>
<evidence type="ECO:0000256" key="1">
    <source>
        <dbReference type="ARBA" id="ARBA00004141"/>
    </source>
</evidence>
<dbReference type="PANTHER" id="PTHR43461:SF1">
    <property type="entry name" value="TRANSMEMBRANE PROTEIN 256"/>
    <property type="match status" value="1"/>
</dbReference>
<dbReference type="EMBL" id="JAQQWE010000002">
    <property type="protein sequence ID" value="KAK7962733.1"/>
    <property type="molecule type" value="Genomic_DNA"/>
</dbReference>
<accession>A0ABR1QS12</accession>
<dbReference type="Proteomes" id="UP001391051">
    <property type="component" value="Unassembled WGS sequence"/>
</dbReference>
<evidence type="ECO:0000256" key="2">
    <source>
        <dbReference type="ARBA" id="ARBA00022692"/>
    </source>
</evidence>
<name>A0ABR1QS12_9PEZI</name>
<keyword evidence="4 5" id="KW-0472">Membrane</keyword>
<dbReference type="GeneID" id="92072842"/>
<comment type="subcellular location">
    <subcellularLocation>
        <location evidence="1">Membrane</location>
        <topology evidence="1">Multi-pass membrane protein</topology>
    </subcellularLocation>
</comment>
<evidence type="ECO:0000256" key="3">
    <source>
        <dbReference type="ARBA" id="ARBA00022989"/>
    </source>
</evidence>